<evidence type="ECO:0000259" key="1">
    <source>
        <dbReference type="Pfam" id="PF03732"/>
    </source>
</evidence>
<reference evidence="2 3" key="1">
    <citation type="submission" date="2015-08" db="EMBL/GenBank/DDBJ databases">
        <title>The genome of the Asian arowana (Scleropages formosus).</title>
        <authorList>
            <person name="Tan M.H."/>
            <person name="Gan H.M."/>
            <person name="Croft L.J."/>
            <person name="Austin C.M."/>
        </authorList>
    </citation>
    <scope>NUCLEOTIDE SEQUENCE [LARGE SCALE GENOMIC DNA]</scope>
    <source>
        <strain evidence="2">Aro1</strain>
    </source>
</reference>
<name>A0A0P7TCJ0_SCLFO</name>
<gene>
    <name evidence="2" type="ORF">Z043_123684</name>
</gene>
<dbReference type="EMBL" id="JARO02013865">
    <property type="protein sequence ID" value="KPP58484.1"/>
    <property type="molecule type" value="Genomic_DNA"/>
</dbReference>
<dbReference type="Pfam" id="PF03732">
    <property type="entry name" value="Retrotrans_gag"/>
    <property type="match status" value="1"/>
</dbReference>
<comment type="caution">
    <text evidence="2">The sequence shown here is derived from an EMBL/GenBank/DDBJ whole genome shotgun (WGS) entry which is preliminary data.</text>
</comment>
<protein>
    <recommendedName>
        <fullName evidence="1">Retrotransposon gag domain-containing protein</fullName>
    </recommendedName>
</protein>
<proteinExistence type="predicted"/>
<evidence type="ECO:0000313" key="3">
    <source>
        <dbReference type="Proteomes" id="UP000034805"/>
    </source>
</evidence>
<dbReference type="InterPro" id="IPR005162">
    <property type="entry name" value="Retrotrans_gag_dom"/>
</dbReference>
<dbReference type="AlphaFoldDB" id="A0A0P7TCJ0"/>
<organism evidence="2 3">
    <name type="scientific">Scleropages formosus</name>
    <name type="common">Asian bonytongue</name>
    <name type="synonym">Osteoglossum formosum</name>
    <dbReference type="NCBI Taxonomy" id="113540"/>
    <lineage>
        <taxon>Eukaryota</taxon>
        <taxon>Metazoa</taxon>
        <taxon>Chordata</taxon>
        <taxon>Craniata</taxon>
        <taxon>Vertebrata</taxon>
        <taxon>Euteleostomi</taxon>
        <taxon>Actinopterygii</taxon>
        <taxon>Neopterygii</taxon>
        <taxon>Teleostei</taxon>
        <taxon>Osteoglossocephala</taxon>
        <taxon>Osteoglossomorpha</taxon>
        <taxon>Osteoglossiformes</taxon>
        <taxon>Osteoglossidae</taxon>
        <taxon>Scleropages</taxon>
    </lineage>
</organism>
<evidence type="ECO:0000313" key="2">
    <source>
        <dbReference type="EMBL" id="KPP58484.1"/>
    </source>
</evidence>
<dbReference type="Proteomes" id="UP000034805">
    <property type="component" value="Unassembled WGS sequence"/>
</dbReference>
<sequence>MAEGSASQPDSAVLNHLHHTVSAQGAMLGVHEQSLHRLEEMLEGLVSTLEKSGVIGVTPASPEPPCIAAAAAPPVPAPAPDPAHISLRLVAPERSRTPAGDGGLEDYPPTTYEEFRGRFKAVFDHPKLARAASDRLMTIKHGSRSVADCSLEFRILAEQSGWKSTALLASFHAGLHPWIQAELAYRG</sequence>
<feature type="domain" description="Retrotransposon gag" evidence="1">
    <location>
        <begin position="109"/>
        <end position="176"/>
    </location>
</feature>
<accession>A0A0P7TCJ0</accession>